<name>A0A542ZQB1_9ACTN</name>
<protein>
    <submittedName>
        <fullName evidence="3">Uncharacterized protein</fullName>
    </submittedName>
</protein>
<dbReference type="Proteomes" id="UP000316196">
    <property type="component" value="Unassembled WGS sequence"/>
</dbReference>
<reference evidence="3 4" key="1">
    <citation type="submission" date="2019-06" db="EMBL/GenBank/DDBJ databases">
        <title>Sequencing the genomes of 1000 actinobacteria strains.</title>
        <authorList>
            <person name="Klenk H.-P."/>
        </authorList>
    </citation>
    <scope>NUCLEOTIDE SEQUENCE [LARGE SCALE GENOMIC DNA]</scope>
    <source>
        <strain evidence="3 4">DSM 8251</strain>
    </source>
</reference>
<comment type="caution">
    <text evidence="3">The sequence shown here is derived from an EMBL/GenBank/DDBJ whole genome shotgun (WGS) entry which is preliminary data.</text>
</comment>
<dbReference type="EMBL" id="VFOR01000001">
    <property type="protein sequence ID" value="TQL62466.1"/>
    <property type="molecule type" value="Genomic_DNA"/>
</dbReference>
<feature type="compositionally biased region" description="Low complexity" evidence="1">
    <location>
        <begin position="44"/>
        <end position="72"/>
    </location>
</feature>
<evidence type="ECO:0000256" key="2">
    <source>
        <dbReference type="SAM" id="Phobius"/>
    </source>
</evidence>
<evidence type="ECO:0000313" key="4">
    <source>
        <dbReference type="Proteomes" id="UP000316196"/>
    </source>
</evidence>
<dbReference type="AlphaFoldDB" id="A0A542ZQB1"/>
<accession>A0A542ZQB1</accession>
<evidence type="ECO:0000256" key="1">
    <source>
        <dbReference type="SAM" id="MobiDB-lite"/>
    </source>
</evidence>
<feature type="transmembrane region" description="Helical" evidence="2">
    <location>
        <begin position="154"/>
        <end position="174"/>
    </location>
</feature>
<organism evidence="3 4">
    <name type="scientific">Propioniferax innocua</name>
    <dbReference type="NCBI Taxonomy" id="1753"/>
    <lineage>
        <taxon>Bacteria</taxon>
        <taxon>Bacillati</taxon>
        <taxon>Actinomycetota</taxon>
        <taxon>Actinomycetes</taxon>
        <taxon>Propionibacteriales</taxon>
        <taxon>Propionibacteriaceae</taxon>
        <taxon>Propioniferax</taxon>
    </lineage>
</organism>
<keyword evidence="2" id="KW-1133">Transmembrane helix</keyword>
<feature type="compositionally biased region" description="Polar residues" evidence="1">
    <location>
        <begin position="116"/>
        <end position="130"/>
    </location>
</feature>
<feature type="region of interest" description="Disordered" evidence="1">
    <location>
        <begin position="1"/>
        <end position="130"/>
    </location>
</feature>
<gene>
    <name evidence="3" type="ORF">FB460_0243</name>
</gene>
<sequence>MSHNQPDPEATRLNPLSGEELEALRAAREQRTETSDMPQQAHGAPQPDAMPQDPQSIPQQSLGQQPTQQQPAPSQPEPRSDWNFEAPVTGWGEQGQTDVSGWGGHQDAAPSGWADPQQQTNVSGWANSTQSVENWDPAQLQAPQKSGKSLPMPWLIGGIAAVILLLLIIILIILL</sequence>
<feature type="compositionally biased region" description="Basic and acidic residues" evidence="1">
    <location>
        <begin position="22"/>
        <end position="34"/>
    </location>
</feature>
<keyword evidence="2" id="KW-0812">Transmembrane</keyword>
<dbReference type="RefSeq" id="WP_142092307.1">
    <property type="nucleotide sequence ID" value="NZ_BAAAMD010000003.1"/>
</dbReference>
<proteinExistence type="predicted"/>
<evidence type="ECO:0000313" key="3">
    <source>
        <dbReference type="EMBL" id="TQL62466.1"/>
    </source>
</evidence>
<keyword evidence="2" id="KW-0472">Membrane</keyword>
<keyword evidence="4" id="KW-1185">Reference proteome</keyword>